<dbReference type="Gene3D" id="1.25.40.20">
    <property type="entry name" value="Ankyrin repeat-containing domain"/>
    <property type="match status" value="2"/>
</dbReference>
<comment type="caution">
    <text evidence="6">The sequence shown here is derived from an EMBL/GenBank/DDBJ whole genome shotgun (WGS) entry which is preliminary data.</text>
</comment>
<accession>A0A8H5S7W3</accession>
<keyword evidence="5" id="KW-1133">Transmembrane helix</keyword>
<feature type="transmembrane region" description="Helical" evidence="5">
    <location>
        <begin position="377"/>
        <end position="396"/>
    </location>
</feature>
<feature type="region of interest" description="Disordered" evidence="4">
    <location>
        <begin position="488"/>
        <end position="516"/>
    </location>
</feature>
<dbReference type="OrthoDB" id="194358at2759"/>
<feature type="repeat" description="ANK" evidence="3">
    <location>
        <begin position="1047"/>
        <end position="1079"/>
    </location>
</feature>
<evidence type="ECO:0000256" key="1">
    <source>
        <dbReference type="ARBA" id="ARBA00022737"/>
    </source>
</evidence>
<keyword evidence="5" id="KW-0812">Transmembrane</keyword>
<keyword evidence="2 3" id="KW-0040">ANK repeat</keyword>
<feature type="region of interest" description="Disordered" evidence="4">
    <location>
        <begin position="325"/>
        <end position="369"/>
    </location>
</feature>
<dbReference type="PRINTS" id="PR01415">
    <property type="entry name" value="ANKYRIN"/>
</dbReference>
<feature type="transmembrane region" description="Helical" evidence="5">
    <location>
        <begin position="408"/>
        <end position="430"/>
    </location>
</feature>
<keyword evidence="7" id="KW-1185">Reference proteome</keyword>
<feature type="region of interest" description="Disordered" evidence="4">
    <location>
        <begin position="710"/>
        <end position="738"/>
    </location>
</feature>
<evidence type="ECO:0000256" key="4">
    <source>
        <dbReference type="SAM" id="MobiDB-lite"/>
    </source>
</evidence>
<dbReference type="SUPFAM" id="SSF48403">
    <property type="entry name" value="Ankyrin repeat"/>
    <property type="match status" value="1"/>
</dbReference>
<organism evidence="6 7">
    <name type="scientific">Fusarium tjaetaba</name>
    <dbReference type="NCBI Taxonomy" id="1567544"/>
    <lineage>
        <taxon>Eukaryota</taxon>
        <taxon>Fungi</taxon>
        <taxon>Dikarya</taxon>
        <taxon>Ascomycota</taxon>
        <taxon>Pezizomycotina</taxon>
        <taxon>Sordariomycetes</taxon>
        <taxon>Hypocreomycetidae</taxon>
        <taxon>Hypocreales</taxon>
        <taxon>Nectriaceae</taxon>
        <taxon>Fusarium</taxon>
        <taxon>Fusarium fujikuroi species complex</taxon>
    </lineage>
</organism>
<feature type="repeat" description="ANK" evidence="3">
    <location>
        <begin position="1217"/>
        <end position="1246"/>
    </location>
</feature>
<proteinExistence type="predicted"/>
<dbReference type="EMBL" id="JAAQRI010000025">
    <property type="protein sequence ID" value="KAF5648445.1"/>
    <property type="molecule type" value="Genomic_DNA"/>
</dbReference>
<feature type="transmembrane region" description="Helical" evidence="5">
    <location>
        <begin position="250"/>
        <end position="276"/>
    </location>
</feature>
<feature type="compositionally biased region" description="Basic and acidic residues" evidence="4">
    <location>
        <begin position="506"/>
        <end position="516"/>
    </location>
</feature>
<dbReference type="GeneID" id="59298129"/>
<keyword evidence="1" id="KW-0677">Repeat</keyword>
<dbReference type="InterPro" id="IPR002110">
    <property type="entry name" value="Ankyrin_rpt"/>
</dbReference>
<evidence type="ECO:0000256" key="2">
    <source>
        <dbReference type="ARBA" id="ARBA00023043"/>
    </source>
</evidence>
<feature type="transmembrane region" description="Helical" evidence="5">
    <location>
        <begin position="214"/>
        <end position="238"/>
    </location>
</feature>
<evidence type="ECO:0000313" key="6">
    <source>
        <dbReference type="EMBL" id="KAF5648445.1"/>
    </source>
</evidence>
<reference evidence="6 7" key="1">
    <citation type="submission" date="2020-05" db="EMBL/GenBank/DDBJ databases">
        <title>Identification and distribution of gene clusters putatively required for synthesis of sphingolipid metabolism inhibitors in phylogenetically diverse species of the filamentous fungus Fusarium.</title>
        <authorList>
            <person name="Kim H.-S."/>
            <person name="Busman M."/>
            <person name="Brown D.W."/>
            <person name="Divon H."/>
            <person name="Uhlig S."/>
            <person name="Proctor R.H."/>
        </authorList>
    </citation>
    <scope>NUCLEOTIDE SEQUENCE [LARGE SCALE GENOMIC DNA]</scope>
    <source>
        <strain evidence="6 7">NRRL 66243</strain>
    </source>
</reference>
<dbReference type="PROSITE" id="PS50088">
    <property type="entry name" value="ANK_REPEAT"/>
    <property type="match status" value="5"/>
</dbReference>
<evidence type="ECO:0000256" key="5">
    <source>
        <dbReference type="SAM" id="Phobius"/>
    </source>
</evidence>
<dbReference type="InterPro" id="IPR036770">
    <property type="entry name" value="Ankyrin_rpt-contain_sf"/>
</dbReference>
<dbReference type="PANTHER" id="PTHR24198:SF165">
    <property type="entry name" value="ANKYRIN REPEAT-CONTAINING PROTEIN-RELATED"/>
    <property type="match status" value="1"/>
</dbReference>
<gene>
    <name evidence="6" type="ORF">FTJAE_1278</name>
</gene>
<dbReference type="SMART" id="SM00248">
    <property type="entry name" value="ANK"/>
    <property type="match status" value="10"/>
</dbReference>
<feature type="repeat" description="ANK" evidence="3">
    <location>
        <begin position="1146"/>
        <end position="1178"/>
    </location>
</feature>
<dbReference type="PANTHER" id="PTHR24198">
    <property type="entry name" value="ANKYRIN REPEAT AND PROTEIN KINASE DOMAIN-CONTAINING PROTEIN"/>
    <property type="match status" value="1"/>
</dbReference>
<dbReference type="Pfam" id="PF12796">
    <property type="entry name" value="Ank_2"/>
    <property type="match status" value="3"/>
</dbReference>
<dbReference type="Proteomes" id="UP000530670">
    <property type="component" value="Unassembled WGS sequence"/>
</dbReference>
<evidence type="ECO:0000256" key="3">
    <source>
        <dbReference type="PROSITE-ProRule" id="PRU00023"/>
    </source>
</evidence>
<feature type="repeat" description="ANK" evidence="3">
    <location>
        <begin position="1184"/>
        <end position="1216"/>
    </location>
</feature>
<dbReference type="RefSeq" id="XP_037211567.1">
    <property type="nucleotide sequence ID" value="XM_037345859.1"/>
</dbReference>
<dbReference type="Pfam" id="PF00023">
    <property type="entry name" value="Ank"/>
    <property type="match status" value="1"/>
</dbReference>
<name>A0A8H5S7W3_9HYPO</name>
<feature type="repeat" description="ANK" evidence="3">
    <location>
        <begin position="1011"/>
        <end position="1046"/>
    </location>
</feature>
<sequence length="1383" mass="154273">MQFLSQSMGWADCIILAVAPLGIIITIVSAIRVDGPAWLKAIIGRSRENLSSAEMELMSSTSQETCELWNGRDVVRCQGKAPVTEFIYLAPVNSGGTIKRIRFMKLSEAIEQNLVIKGVFSVFNLSRLIHGVPKSRNHSSHYFQGGMRNLWGSIRSRRESMDPEVTTPIPLESRGQEAQPQSAPASELIVLRKTTTHAPNITLNRHHKVDRGHLHMVASFGILLQLGVLVYFGFITYYPTLKFKKDDKQVLGYAFPFSAGGTLVLVFGMLLCARVVDRSTTEDGYKPASGREMRMIWLQQKQVVSDQIFGSFALYPRRFPQVVTTSQRDTSNKKGRPKSVSSAEPLLNEASSTSVQSDDNEDASSRSALDSGPALDLTVVATGICLAGFIIQFIGLRAMHWSASVGQLIAVIIMTILRAFVRLGFIAPVYCSELRDGFELDGLALALGDPNLGPGSGPMNDVDGFDFSLSKDRAWTVVLKEKPVLRRVEGKDNSETGGDGNMERPAQGDDPNKDGLMVERRDNAAQETLNIRKHLAHLSGWRGSASKEANSLVEAIEVTMNTLCPWTATDPPTWNWSIKVETRAKGEQPKSLPVSIQLNVQNRLWRARIDELDSVLSLWLASIDKEREFTSSTAERSRIGDDDEWFRKRSSQIRGGLILLEEHTQALKQAFDWWLPTDAPKLEEIEDSQIQERYSEAWRVVGTKLCEGHYKSPTAEHSDEEEEEQHDHANDSVGSESGDKGECWGHIFHAFLWAAVSKMKAPIDEQSEMEALGSVIPGEWNNIRLRGTGLARLAGSIRSSGLMDLNHAYLTLVPPLDSYARLGDLDCVVKIVFGQAQQHEKVSNWRAAHDSYRSMLDLASQFREDSFGLRRTVAIVMEFMRGLALLPKVPEYGEYQRHETDLMHERLSRRLSESRYRPIRKELEMLYERQRRKTSGGFSVLTYSDRQQNEINSCGFTRLHDLVACPDIEDEVVCIVERMTRMRYFLRGNGLVSLGHVPQAAKKYVRTRDILGWTPLHYVTAWKRDQAPEWIDGLLSNGADIDAPDIRGWTPLHYSICNGNSRAFDRLVEKRANVKAAGVDGITPLHCAITSEMDDMARALISNPGQPADQFTRDNFGRMPIHLAAQNGNKVVINTLRLSVDEKDQHGRTALHLAALGGHLETLSKITEYGASPNETFQLFGRGPTYTALHWAVKESKTETVVMLLVLGASVNAQGSDGRTPLHYARIPDLVDILIEYGADVNAEAQSHVTPLYDAARSGTLECVDRLLKTPGCDINARPASDDEGPLLNAIKCVRGDIVRMLVEKGAIISQRMLEAALGLHDSREQETLCFPQESLRKVEDEEKDVAEYIRAAFSLRNAFEEHVHGEMGSIVLLELIRRLCPS</sequence>
<dbReference type="PROSITE" id="PS50297">
    <property type="entry name" value="ANK_REP_REGION"/>
    <property type="match status" value="3"/>
</dbReference>
<evidence type="ECO:0000313" key="7">
    <source>
        <dbReference type="Proteomes" id="UP000530670"/>
    </source>
</evidence>
<protein>
    <submittedName>
        <fullName evidence="6">Ankyrin repeat</fullName>
    </submittedName>
</protein>
<keyword evidence="5" id="KW-0472">Membrane</keyword>